<protein>
    <submittedName>
        <fullName evidence="2">Uncharacterized protein</fullName>
    </submittedName>
</protein>
<keyword evidence="1" id="KW-0472">Membrane</keyword>
<keyword evidence="1" id="KW-1133">Transmembrane helix</keyword>
<dbReference type="AlphaFoldDB" id="A0A426ZBZ9"/>
<gene>
    <name evidence="2" type="ORF">B296_00038231</name>
</gene>
<evidence type="ECO:0000256" key="1">
    <source>
        <dbReference type="SAM" id="Phobius"/>
    </source>
</evidence>
<evidence type="ECO:0000313" key="2">
    <source>
        <dbReference type="EMBL" id="RRT61489.1"/>
    </source>
</evidence>
<keyword evidence="1" id="KW-0812">Transmembrane</keyword>
<dbReference type="Proteomes" id="UP000287651">
    <property type="component" value="Unassembled WGS sequence"/>
</dbReference>
<sequence length="84" mass="9318">MTIWMRGDTPLARYHLIGQAVRELGMTTRMKPSLAAVLAIAVAVVVSVGFEERFGGMLSPSLHWRSVVCSVLLRSISTRISIYR</sequence>
<feature type="transmembrane region" description="Helical" evidence="1">
    <location>
        <begin position="32"/>
        <end position="50"/>
    </location>
</feature>
<evidence type="ECO:0000313" key="3">
    <source>
        <dbReference type="Proteomes" id="UP000287651"/>
    </source>
</evidence>
<name>A0A426ZBZ9_ENSVE</name>
<organism evidence="2 3">
    <name type="scientific">Ensete ventricosum</name>
    <name type="common">Abyssinian banana</name>
    <name type="synonym">Musa ensete</name>
    <dbReference type="NCBI Taxonomy" id="4639"/>
    <lineage>
        <taxon>Eukaryota</taxon>
        <taxon>Viridiplantae</taxon>
        <taxon>Streptophyta</taxon>
        <taxon>Embryophyta</taxon>
        <taxon>Tracheophyta</taxon>
        <taxon>Spermatophyta</taxon>
        <taxon>Magnoliopsida</taxon>
        <taxon>Liliopsida</taxon>
        <taxon>Zingiberales</taxon>
        <taxon>Musaceae</taxon>
        <taxon>Ensete</taxon>
    </lineage>
</organism>
<accession>A0A426ZBZ9</accession>
<proteinExistence type="predicted"/>
<reference evidence="2 3" key="1">
    <citation type="journal article" date="2014" name="Agronomy (Basel)">
        <title>A Draft Genome Sequence for Ensete ventricosum, the Drought-Tolerant Tree Against Hunger.</title>
        <authorList>
            <person name="Harrison J."/>
            <person name="Moore K.A."/>
            <person name="Paszkiewicz K."/>
            <person name="Jones T."/>
            <person name="Grant M."/>
            <person name="Ambacheew D."/>
            <person name="Muzemil S."/>
            <person name="Studholme D.J."/>
        </authorList>
    </citation>
    <scope>NUCLEOTIDE SEQUENCE [LARGE SCALE GENOMIC DNA]</scope>
</reference>
<comment type="caution">
    <text evidence="2">The sequence shown here is derived from an EMBL/GenBank/DDBJ whole genome shotgun (WGS) entry which is preliminary data.</text>
</comment>
<dbReference type="EMBL" id="AMZH03007366">
    <property type="protein sequence ID" value="RRT61489.1"/>
    <property type="molecule type" value="Genomic_DNA"/>
</dbReference>